<evidence type="ECO:0008006" key="3">
    <source>
        <dbReference type="Google" id="ProtNLM"/>
    </source>
</evidence>
<dbReference type="GO" id="GO:0005634">
    <property type="term" value="C:nucleus"/>
    <property type="evidence" value="ECO:0007669"/>
    <property type="project" value="InterPro"/>
</dbReference>
<dbReference type="InterPro" id="IPR034561">
    <property type="entry name" value="SNI1"/>
</dbReference>
<accession>A0AA88X5S1</accession>
<evidence type="ECO:0000313" key="2">
    <source>
        <dbReference type="Proteomes" id="UP001188597"/>
    </source>
</evidence>
<dbReference type="EMBL" id="JAVXUP010000067">
    <property type="protein sequence ID" value="KAK3039909.1"/>
    <property type="molecule type" value="Genomic_DNA"/>
</dbReference>
<dbReference type="GO" id="GO:0006974">
    <property type="term" value="P:DNA damage response"/>
    <property type="evidence" value="ECO:0007669"/>
    <property type="project" value="InterPro"/>
</dbReference>
<dbReference type="PANTHER" id="PTHR37243">
    <property type="entry name" value="NEGATIVE REGULATOR OF SYSTEMIC ACQUIRED RESISTANCE SNI1"/>
    <property type="match status" value="1"/>
</dbReference>
<dbReference type="AlphaFoldDB" id="A0AA88X5S1"/>
<dbReference type="GO" id="GO:0045892">
    <property type="term" value="P:negative regulation of DNA-templated transcription"/>
    <property type="evidence" value="ECO:0007669"/>
    <property type="project" value="InterPro"/>
</dbReference>
<evidence type="ECO:0000313" key="1">
    <source>
        <dbReference type="EMBL" id="KAK3039909.1"/>
    </source>
</evidence>
<proteinExistence type="predicted"/>
<organism evidence="1 2">
    <name type="scientific">Escallonia herrerae</name>
    <dbReference type="NCBI Taxonomy" id="1293975"/>
    <lineage>
        <taxon>Eukaryota</taxon>
        <taxon>Viridiplantae</taxon>
        <taxon>Streptophyta</taxon>
        <taxon>Embryophyta</taxon>
        <taxon>Tracheophyta</taxon>
        <taxon>Spermatophyta</taxon>
        <taxon>Magnoliopsida</taxon>
        <taxon>eudicotyledons</taxon>
        <taxon>Gunneridae</taxon>
        <taxon>Pentapetalae</taxon>
        <taxon>asterids</taxon>
        <taxon>campanulids</taxon>
        <taxon>Escalloniales</taxon>
        <taxon>Escalloniaceae</taxon>
        <taxon>Escallonia</taxon>
    </lineage>
</organism>
<dbReference type="GO" id="GO:0010113">
    <property type="term" value="P:negative regulation of systemic acquired resistance"/>
    <property type="evidence" value="ECO:0007669"/>
    <property type="project" value="TreeGrafter"/>
</dbReference>
<keyword evidence="2" id="KW-1185">Reference proteome</keyword>
<dbReference type="GO" id="GO:0030915">
    <property type="term" value="C:Smc5-Smc6 complex"/>
    <property type="evidence" value="ECO:0007669"/>
    <property type="project" value="InterPro"/>
</dbReference>
<protein>
    <recommendedName>
        <fullName evidence="3">Negative regulator of systemic acquired resistance SNI1</fullName>
    </recommendedName>
</protein>
<name>A0AA88X5S1_9ASTE</name>
<dbReference type="PANTHER" id="PTHR37243:SF2">
    <property type="entry name" value="NEGATIVE REGULATOR OF SYSTEMIC ACQUIRED RESISTANCE SNI1"/>
    <property type="match status" value="1"/>
</dbReference>
<comment type="caution">
    <text evidence="1">The sequence shown here is derived from an EMBL/GenBank/DDBJ whole genome shotgun (WGS) entry which is preliminary data.</text>
</comment>
<gene>
    <name evidence="1" type="ORF">RJ639_027744</name>
</gene>
<sequence length="417" mass="46175">METRRRGNNRGIEENTMAILDTAGYSIVTQDVNDDRLAFLEAVRSASIVPENGSAPTNTMFEAIFQILKDEDSLELIMASYQLLNELDKGFHLLIQDLAKVADEAKSDASESKLLRNMLLLQYLVRVIEGDLIPRNSAFKENTNWPLLRESLLNMLLGSRKIIYKGLIKDCLSVMCEMSQFHTESSDDMKGPEKASCVLNGYDSAVAIALPEVEKCTCTAIQKLLLMIMDLDASKKIADLQGLTTRADGVRTPAAEIILDELTYNIDSLSPFLQVFDEPKWKLEIILQYFRKYIAKPSLRTRRLSGSADDTTFGGILKSFSDSSSTKSIIKKISGEVAQILLAHAFQAYLSLSSRYSVEGVCGSGEDVQDSSLVEVCKNMIAAFTCLKRTDVHTEILPLGKEALFTAATILATKLKP</sequence>
<dbReference type="GO" id="GO:0000976">
    <property type="term" value="F:transcription cis-regulatory region binding"/>
    <property type="evidence" value="ECO:0007669"/>
    <property type="project" value="TreeGrafter"/>
</dbReference>
<dbReference type="Proteomes" id="UP001188597">
    <property type="component" value="Unassembled WGS sequence"/>
</dbReference>
<reference evidence="1" key="1">
    <citation type="submission" date="2022-12" db="EMBL/GenBank/DDBJ databases">
        <title>Draft genome assemblies for two species of Escallonia (Escalloniales).</title>
        <authorList>
            <person name="Chanderbali A."/>
            <person name="Dervinis C."/>
            <person name="Anghel I."/>
            <person name="Soltis D."/>
            <person name="Soltis P."/>
            <person name="Zapata F."/>
        </authorList>
    </citation>
    <scope>NUCLEOTIDE SEQUENCE</scope>
    <source>
        <strain evidence="1">UCBG64.0493</strain>
        <tissue evidence="1">Leaf</tissue>
    </source>
</reference>